<dbReference type="OrthoDB" id="3176171at2759"/>
<dbReference type="InterPro" id="IPR001752">
    <property type="entry name" value="Kinesin_motor_dom"/>
</dbReference>
<dbReference type="InterPro" id="IPR027640">
    <property type="entry name" value="Kinesin-like_fam"/>
</dbReference>
<evidence type="ECO:0000256" key="9">
    <source>
        <dbReference type="ARBA" id="ARBA00023125"/>
    </source>
</evidence>
<proteinExistence type="inferred from homology"/>
<dbReference type="SUPFAM" id="SSF47781">
    <property type="entry name" value="RuvA domain 2-like"/>
    <property type="match status" value="1"/>
</dbReference>
<dbReference type="CDD" id="cd01376">
    <property type="entry name" value="KISc_KID_like"/>
    <property type="match status" value="1"/>
</dbReference>
<dbReference type="SUPFAM" id="SSF52540">
    <property type="entry name" value="P-loop containing nucleoside triphosphate hydrolases"/>
    <property type="match status" value="1"/>
</dbReference>
<evidence type="ECO:0000256" key="4">
    <source>
        <dbReference type="ARBA" id="ARBA00022701"/>
    </source>
</evidence>
<dbReference type="InterPro" id="IPR010994">
    <property type="entry name" value="RuvA_2-like"/>
</dbReference>
<keyword evidence="7" id="KW-0832">Ubl conjugation</keyword>
<dbReference type="PANTHER" id="PTHR47969">
    <property type="entry name" value="CHROMOSOME-ASSOCIATED KINESIN KIF4A-RELATED"/>
    <property type="match status" value="1"/>
</dbReference>
<dbReference type="Proteomes" id="UP000593565">
    <property type="component" value="Unassembled WGS sequence"/>
</dbReference>
<keyword evidence="8 15" id="KW-0175">Coiled coil</keyword>
<dbReference type="GO" id="GO:0007052">
    <property type="term" value="P:mitotic spindle organization"/>
    <property type="evidence" value="ECO:0007669"/>
    <property type="project" value="TreeGrafter"/>
</dbReference>
<dbReference type="AlphaFoldDB" id="A0A7J6ATR7"/>
<keyword evidence="11" id="KW-0206">Cytoskeleton</keyword>
<evidence type="ECO:0000256" key="6">
    <source>
        <dbReference type="ARBA" id="ARBA00022840"/>
    </source>
</evidence>
<dbReference type="InterPro" id="IPR019821">
    <property type="entry name" value="Kinesin_motor_CS"/>
</dbReference>
<evidence type="ECO:0000256" key="3">
    <source>
        <dbReference type="ARBA" id="ARBA00022490"/>
    </source>
</evidence>
<keyword evidence="9" id="KW-0238">DNA-binding</keyword>
<reference evidence="18 19" key="1">
    <citation type="submission" date="2020-02" db="EMBL/GenBank/DDBJ databases">
        <title>A chromosome-scale genome assembly of the black bullhead catfish (Ameiurus melas).</title>
        <authorList>
            <person name="Wen M."/>
            <person name="Zham M."/>
            <person name="Cabau C."/>
            <person name="Klopp C."/>
            <person name="Donnadieu C."/>
            <person name="Roques C."/>
            <person name="Bouchez O."/>
            <person name="Lampietro C."/>
            <person name="Jouanno E."/>
            <person name="Herpin A."/>
            <person name="Louis A."/>
            <person name="Berthelot C."/>
            <person name="Parey E."/>
            <person name="Roest-Crollius H."/>
            <person name="Braasch I."/>
            <person name="Postlethwait J."/>
            <person name="Robinson-Rechavi M."/>
            <person name="Echchiki A."/>
            <person name="Begum T."/>
            <person name="Montfort J."/>
            <person name="Schartl M."/>
            <person name="Bobe J."/>
            <person name="Guiguen Y."/>
        </authorList>
    </citation>
    <scope>NUCLEOTIDE SEQUENCE [LARGE SCALE GENOMIC DNA]</scope>
    <source>
        <strain evidence="18">M_S1</strain>
        <tissue evidence="18">Blood</tissue>
    </source>
</reference>
<dbReference type="GO" id="GO:0008017">
    <property type="term" value="F:microtubule binding"/>
    <property type="evidence" value="ECO:0007669"/>
    <property type="project" value="InterPro"/>
</dbReference>
<comment type="caution">
    <text evidence="18">The sequence shown here is derived from an EMBL/GenBank/DDBJ whole genome shotgun (WGS) entry which is preliminary data.</text>
</comment>
<evidence type="ECO:0000256" key="10">
    <source>
        <dbReference type="ARBA" id="ARBA00023175"/>
    </source>
</evidence>
<dbReference type="Gene3D" id="3.40.850.10">
    <property type="entry name" value="Kinesin motor domain"/>
    <property type="match status" value="1"/>
</dbReference>
<dbReference type="GO" id="GO:0003777">
    <property type="term" value="F:microtubule motor activity"/>
    <property type="evidence" value="ECO:0007669"/>
    <property type="project" value="InterPro"/>
</dbReference>
<evidence type="ECO:0000256" key="12">
    <source>
        <dbReference type="ARBA" id="ARBA00023242"/>
    </source>
</evidence>
<dbReference type="GO" id="GO:0051231">
    <property type="term" value="P:spindle elongation"/>
    <property type="evidence" value="ECO:0007669"/>
    <property type="project" value="TreeGrafter"/>
</dbReference>
<evidence type="ECO:0000313" key="19">
    <source>
        <dbReference type="Proteomes" id="UP000593565"/>
    </source>
</evidence>
<feature type="region of interest" description="Disordered" evidence="16">
    <location>
        <begin position="355"/>
        <end position="404"/>
    </location>
</feature>
<evidence type="ECO:0000256" key="14">
    <source>
        <dbReference type="RuleBase" id="RU000394"/>
    </source>
</evidence>
<evidence type="ECO:0000256" key="2">
    <source>
        <dbReference type="ARBA" id="ARBA00004245"/>
    </source>
</evidence>
<dbReference type="PROSITE" id="PS00411">
    <property type="entry name" value="KINESIN_MOTOR_1"/>
    <property type="match status" value="1"/>
</dbReference>
<evidence type="ECO:0000256" key="11">
    <source>
        <dbReference type="ARBA" id="ARBA00023212"/>
    </source>
</evidence>
<comment type="subcellular location">
    <subcellularLocation>
        <location evidence="2">Cytoplasm</location>
        <location evidence="2">Cytoskeleton</location>
    </subcellularLocation>
    <subcellularLocation>
        <location evidence="1">Nucleus</location>
    </subcellularLocation>
</comment>
<keyword evidence="3" id="KW-0963">Cytoplasm</keyword>
<gene>
    <name evidence="18" type="ORF">AMELA_G00117080</name>
</gene>
<dbReference type="GO" id="GO:0007018">
    <property type="term" value="P:microtubule-based movement"/>
    <property type="evidence" value="ECO:0007669"/>
    <property type="project" value="InterPro"/>
</dbReference>
<feature type="compositionally biased region" description="Basic and acidic residues" evidence="16">
    <location>
        <begin position="378"/>
        <end position="389"/>
    </location>
</feature>
<evidence type="ECO:0000259" key="17">
    <source>
        <dbReference type="PROSITE" id="PS50067"/>
    </source>
</evidence>
<evidence type="ECO:0000256" key="15">
    <source>
        <dbReference type="SAM" id="Coils"/>
    </source>
</evidence>
<dbReference type="PRINTS" id="PR00380">
    <property type="entry name" value="KINESINHEAVY"/>
</dbReference>
<dbReference type="Gene3D" id="1.10.150.280">
    <property type="entry name" value="AF1531-like domain"/>
    <property type="match status" value="1"/>
</dbReference>
<organism evidence="18 19">
    <name type="scientific">Ameiurus melas</name>
    <name type="common">Black bullhead</name>
    <name type="synonym">Silurus melas</name>
    <dbReference type="NCBI Taxonomy" id="219545"/>
    <lineage>
        <taxon>Eukaryota</taxon>
        <taxon>Metazoa</taxon>
        <taxon>Chordata</taxon>
        <taxon>Craniata</taxon>
        <taxon>Vertebrata</taxon>
        <taxon>Euteleostomi</taxon>
        <taxon>Actinopterygii</taxon>
        <taxon>Neopterygii</taxon>
        <taxon>Teleostei</taxon>
        <taxon>Ostariophysi</taxon>
        <taxon>Siluriformes</taxon>
        <taxon>Ictaluridae</taxon>
        <taxon>Ameiurus</taxon>
    </lineage>
</organism>
<feature type="domain" description="Kinesin motor" evidence="17">
    <location>
        <begin position="18"/>
        <end position="344"/>
    </location>
</feature>
<dbReference type="GO" id="GO:0003677">
    <property type="term" value="F:DNA binding"/>
    <property type="evidence" value="ECO:0007669"/>
    <property type="project" value="UniProtKB-KW"/>
</dbReference>
<evidence type="ECO:0000256" key="7">
    <source>
        <dbReference type="ARBA" id="ARBA00022843"/>
    </source>
</evidence>
<dbReference type="SMART" id="SM00129">
    <property type="entry name" value="KISc"/>
    <property type="match status" value="1"/>
</dbReference>
<dbReference type="InterPro" id="IPR036961">
    <property type="entry name" value="Kinesin_motor_dom_sf"/>
</dbReference>
<keyword evidence="4 14" id="KW-0493">Microtubule</keyword>
<dbReference type="InterPro" id="IPR027417">
    <property type="entry name" value="P-loop_NTPase"/>
</dbReference>
<keyword evidence="12" id="KW-0539">Nucleus</keyword>
<keyword evidence="19" id="KW-1185">Reference proteome</keyword>
<dbReference type="PANTHER" id="PTHR47969:SF9">
    <property type="entry name" value="KINESIN-LIKE PROTEIN"/>
    <property type="match status" value="1"/>
</dbReference>
<comment type="similarity">
    <text evidence="13 14">Belongs to the TRAFAC class myosin-kinesin ATPase superfamily. Kinesin family.</text>
</comment>
<dbReference type="GO" id="GO:0005524">
    <property type="term" value="F:ATP binding"/>
    <property type="evidence" value="ECO:0007669"/>
    <property type="project" value="UniProtKB-UniRule"/>
</dbReference>
<dbReference type="GO" id="GO:0005875">
    <property type="term" value="C:microtubule associated complex"/>
    <property type="evidence" value="ECO:0007669"/>
    <property type="project" value="TreeGrafter"/>
</dbReference>
<dbReference type="Pfam" id="PF00225">
    <property type="entry name" value="Kinesin"/>
    <property type="match status" value="1"/>
</dbReference>
<dbReference type="GO" id="GO:0005634">
    <property type="term" value="C:nucleus"/>
    <property type="evidence" value="ECO:0007669"/>
    <property type="project" value="UniProtKB-SubCell"/>
</dbReference>
<keyword evidence="10 13" id="KW-0505">Motor protein</keyword>
<dbReference type="EMBL" id="JAAGNN010000009">
    <property type="protein sequence ID" value="KAF4085331.1"/>
    <property type="molecule type" value="Genomic_DNA"/>
</dbReference>
<dbReference type="FunFam" id="1.10.150.280:FF:000002">
    <property type="entry name" value="Kinesin-like protein"/>
    <property type="match status" value="1"/>
</dbReference>
<evidence type="ECO:0000256" key="16">
    <source>
        <dbReference type="SAM" id="MobiDB-lite"/>
    </source>
</evidence>
<dbReference type="GO" id="GO:0048731">
    <property type="term" value="P:system development"/>
    <property type="evidence" value="ECO:0007669"/>
    <property type="project" value="UniProtKB-ARBA"/>
</dbReference>
<dbReference type="Pfam" id="PF12836">
    <property type="entry name" value="HHH_3"/>
    <property type="match status" value="1"/>
</dbReference>
<evidence type="ECO:0000256" key="1">
    <source>
        <dbReference type="ARBA" id="ARBA00004123"/>
    </source>
</evidence>
<evidence type="ECO:0000256" key="5">
    <source>
        <dbReference type="ARBA" id="ARBA00022741"/>
    </source>
</evidence>
<keyword evidence="5 13" id="KW-0547">Nucleotide-binding</keyword>
<dbReference type="GO" id="GO:0005874">
    <property type="term" value="C:microtubule"/>
    <property type="evidence" value="ECO:0007669"/>
    <property type="project" value="UniProtKB-KW"/>
</dbReference>
<evidence type="ECO:0000256" key="8">
    <source>
        <dbReference type="ARBA" id="ARBA00023054"/>
    </source>
</evidence>
<dbReference type="PROSITE" id="PS50067">
    <property type="entry name" value="KINESIN_MOTOR_2"/>
    <property type="match status" value="1"/>
</dbReference>
<protein>
    <recommendedName>
        <fullName evidence="14">Kinesin-like protein</fullName>
    </recommendedName>
</protein>
<sequence>MAQRVAMSDAAGPKRTARVRVAVRLRPYMDKQDEKGEGPCVRGLGPQVLEIVNWRNATETLHYQFDVFHGDQTTQQEVFLSSVKPVIPHILNGQNASVFAYGPTGAGKTHTMLGSQEQPGVIPRAVREVFQLVRSEVKDQDEWEFSVGMSYLEIYNEKVLDLLSHNSQDLPIREDKDKNIVIPGLTHTPLSSFSDFHAHFVPASLNRTTASTKLNQRSSRSHAILLIKVVKCQRVPPHRQQTGKLYLVDLAGSEDNRRTGNQGIRLKESGAINLSLFTLSKVVDCLNTGTGGRVPYRDSKLTRLLQDSLGGSAHSVMITNIAPEYKYYFDTFTALNFAAKSKQIINKPFVRETVMPPTNAAAKRSREEQDAEGSGEPQNKRVKEGKKVEQPSPPHTHPHSPVDSSVLDRLLALEKLMMGTPERERLKLLKTVAQSRKEIQRLKEKQKVLEEKAEMLNKITGGPSGLNDEGDDSASSISLFKTDLPPFQRKQSVSARPRKQQAIVIPLQVSQVQPLQDCAVVCKASETIGKKKKHIKTKISDGKENSSLEPACEEEANWESRLDLSLLDQSKKKILQTLNSGSLKELKSLQLIGDKKAKLILGWREINGDFTQVEDLKKVVGITEKRFSSFIKANILSAMGK</sequence>
<feature type="binding site" evidence="13">
    <location>
        <begin position="102"/>
        <end position="109"/>
    </location>
    <ligand>
        <name>ATP</name>
        <dbReference type="ChEBI" id="CHEBI:30616"/>
    </ligand>
</feature>
<evidence type="ECO:0000256" key="13">
    <source>
        <dbReference type="PROSITE-ProRule" id="PRU00283"/>
    </source>
</evidence>
<accession>A0A7J6ATR7</accession>
<feature type="coiled-coil region" evidence="15">
    <location>
        <begin position="425"/>
        <end position="459"/>
    </location>
</feature>
<evidence type="ECO:0000313" key="18">
    <source>
        <dbReference type="EMBL" id="KAF4085331.1"/>
    </source>
</evidence>
<keyword evidence="6 13" id="KW-0067">ATP-binding</keyword>
<name>A0A7J6ATR7_AMEME</name>
<dbReference type="FunFam" id="3.40.850.10:FF:000043">
    <property type="entry name" value="Kinesin-like protein"/>
    <property type="match status" value="1"/>
</dbReference>